<dbReference type="AlphaFoldDB" id="A0A4Z0BGL9"/>
<dbReference type="OrthoDB" id="8888983at2"/>
<dbReference type="Gene3D" id="3.40.190.150">
    <property type="entry name" value="Bordetella uptake gene, domain 1"/>
    <property type="match status" value="1"/>
</dbReference>
<dbReference type="InterPro" id="IPR042100">
    <property type="entry name" value="Bug_dom1"/>
</dbReference>
<feature type="chain" id="PRO_5021228198" evidence="2">
    <location>
        <begin position="30"/>
        <end position="323"/>
    </location>
</feature>
<keyword evidence="2" id="KW-0732">Signal</keyword>
<reference evidence="3 4" key="1">
    <citation type="submission" date="2019-03" db="EMBL/GenBank/DDBJ databases">
        <title>Ramlibacter rhizophilus CCTCC AB2015357, whole genome shotgun sequence.</title>
        <authorList>
            <person name="Zhang X."/>
            <person name="Feng G."/>
            <person name="Zhu H."/>
        </authorList>
    </citation>
    <scope>NUCLEOTIDE SEQUENCE [LARGE SCALE GENOMIC DNA]</scope>
    <source>
        <strain evidence="3 4">CCTCC AB2015357</strain>
    </source>
</reference>
<accession>A0A4Z0BGL9</accession>
<dbReference type="RefSeq" id="WP_135286583.1">
    <property type="nucleotide sequence ID" value="NZ_SMLL01000007.1"/>
</dbReference>
<dbReference type="PANTHER" id="PTHR42928:SF5">
    <property type="entry name" value="BLR1237 PROTEIN"/>
    <property type="match status" value="1"/>
</dbReference>
<dbReference type="InterPro" id="IPR005064">
    <property type="entry name" value="BUG"/>
</dbReference>
<dbReference type="Proteomes" id="UP000297564">
    <property type="component" value="Unassembled WGS sequence"/>
</dbReference>
<comment type="similarity">
    <text evidence="1">Belongs to the UPF0065 (bug) family.</text>
</comment>
<dbReference type="Pfam" id="PF03401">
    <property type="entry name" value="TctC"/>
    <property type="match status" value="1"/>
</dbReference>
<dbReference type="SUPFAM" id="SSF53850">
    <property type="entry name" value="Periplasmic binding protein-like II"/>
    <property type="match status" value="1"/>
</dbReference>
<evidence type="ECO:0000256" key="2">
    <source>
        <dbReference type="SAM" id="SignalP"/>
    </source>
</evidence>
<dbReference type="PANTHER" id="PTHR42928">
    <property type="entry name" value="TRICARBOXYLATE-BINDING PROTEIN"/>
    <property type="match status" value="1"/>
</dbReference>
<dbReference type="Gene3D" id="3.40.190.10">
    <property type="entry name" value="Periplasmic binding protein-like II"/>
    <property type="match status" value="1"/>
</dbReference>
<organism evidence="3 4">
    <name type="scientific">Ramlibacter rhizophilus</name>
    <dbReference type="NCBI Taxonomy" id="1781167"/>
    <lineage>
        <taxon>Bacteria</taxon>
        <taxon>Pseudomonadati</taxon>
        <taxon>Pseudomonadota</taxon>
        <taxon>Betaproteobacteria</taxon>
        <taxon>Burkholderiales</taxon>
        <taxon>Comamonadaceae</taxon>
        <taxon>Ramlibacter</taxon>
    </lineage>
</organism>
<protein>
    <submittedName>
        <fullName evidence="3">Tripartite tricarboxylate transporter substrate binding protein</fullName>
    </submittedName>
</protein>
<name>A0A4Z0BGL9_9BURK</name>
<sequence>MPDLHRSRRALVRLAAALPIALCAWGAAAQSSFPSQPIRFIVPYAAGGPADAIARSLQPKLQENLGQPVIIENKPGGYSNIGHEMVSKATPDGHTIVYVVPNVVTNPLLYNNMVDPVKDLAPVSQLTSQAYLMVARPDFPAKTLPQIIERAKKQGVNCASGGGLPAFGCMWLKSHTKADFTHIQFKGNAPAMNNLLGGQVDLLIDLYNTALPQVKAGKVQPIAITASKRGMPLPDLPVINETIPGFVLEGWHGVMAPPGTPAPVLDRLSQAFRAALKDPAVAERLNASFIEPSPSTPAEFGKVIKDDWAKYSRITREAGIKPE</sequence>
<dbReference type="PIRSF" id="PIRSF017082">
    <property type="entry name" value="YflP"/>
    <property type="match status" value="1"/>
</dbReference>
<dbReference type="CDD" id="cd07012">
    <property type="entry name" value="PBP2_Bug_TTT"/>
    <property type="match status" value="1"/>
</dbReference>
<gene>
    <name evidence="3" type="ORF">EZ242_17990</name>
</gene>
<feature type="signal peptide" evidence="2">
    <location>
        <begin position="1"/>
        <end position="29"/>
    </location>
</feature>
<evidence type="ECO:0000256" key="1">
    <source>
        <dbReference type="ARBA" id="ARBA00006987"/>
    </source>
</evidence>
<evidence type="ECO:0000313" key="4">
    <source>
        <dbReference type="Proteomes" id="UP000297564"/>
    </source>
</evidence>
<evidence type="ECO:0000313" key="3">
    <source>
        <dbReference type="EMBL" id="TFY97417.1"/>
    </source>
</evidence>
<comment type="caution">
    <text evidence="3">The sequence shown here is derived from an EMBL/GenBank/DDBJ whole genome shotgun (WGS) entry which is preliminary data.</text>
</comment>
<proteinExistence type="inferred from homology"/>
<keyword evidence="4" id="KW-1185">Reference proteome</keyword>
<dbReference type="EMBL" id="SMLL01000007">
    <property type="protein sequence ID" value="TFY97417.1"/>
    <property type="molecule type" value="Genomic_DNA"/>
</dbReference>